<evidence type="ECO:0000313" key="2">
    <source>
        <dbReference type="EMBL" id="EDT14221.1"/>
    </source>
</evidence>
<feature type="transmembrane region" description="Helical" evidence="1">
    <location>
        <begin position="81"/>
        <end position="102"/>
    </location>
</feature>
<comment type="caution">
    <text evidence="2">The sequence shown here is derived from an EMBL/GenBank/DDBJ whole genome shotgun (WGS) entry which is preliminary data.</text>
</comment>
<feature type="transmembrane region" description="Helical" evidence="1">
    <location>
        <begin position="47"/>
        <end position="69"/>
    </location>
</feature>
<sequence>MISKYKLNIQFIINIFFVSVSLFFIINFLLLYSNISEDLSDKIFRGVFLSQMIFSPIIAFLGLLNFFIYEKNEKNYNGKKSKFFIISLLLNIIPFFIVMIVWY</sequence>
<name>B1BVQ5_CLOPF</name>
<keyword evidence="1" id="KW-0472">Membrane</keyword>
<organism evidence="2 3">
    <name type="scientific">Clostridium perfringens E str. JGS1987</name>
    <dbReference type="NCBI Taxonomy" id="451755"/>
    <lineage>
        <taxon>Bacteria</taxon>
        <taxon>Bacillati</taxon>
        <taxon>Bacillota</taxon>
        <taxon>Clostridia</taxon>
        <taxon>Eubacteriales</taxon>
        <taxon>Clostridiaceae</taxon>
        <taxon>Clostridium</taxon>
    </lineage>
</organism>
<gene>
    <name evidence="2" type="ORF">AC3_A0635</name>
</gene>
<evidence type="ECO:0000313" key="3">
    <source>
        <dbReference type="Proteomes" id="UP000005337"/>
    </source>
</evidence>
<keyword evidence="1" id="KW-0812">Transmembrane</keyword>
<keyword evidence="1" id="KW-1133">Transmembrane helix</keyword>
<dbReference type="Proteomes" id="UP000005337">
    <property type="component" value="Unassembled WGS sequence"/>
</dbReference>
<protein>
    <submittedName>
        <fullName evidence="2">Uncharacterized protein</fullName>
    </submittedName>
</protein>
<evidence type="ECO:0000256" key="1">
    <source>
        <dbReference type="SAM" id="Phobius"/>
    </source>
</evidence>
<dbReference type="EMBL" id="ABDW01000027">
    <property type="protein sequence ID" value="EDT14221.1"/>
    <property type="molecule type" value="Genomic_DNA"/>
</dbReference>
<dbReference type="AlphaFoldDB" id="B1BVQ5"/>
<reference evidence="2 3" key="1">
    <citation type="submission" date="2007-07" db="EMBL/GenBank/DDBJ databases">
        <title>Annotation of Clostridium perfringens E str. JGS1987.</title>
        <authorList>
            <person name="Paulsen I."/>
            <person name="Sebastian Y."/>
        </authorList>
    </citation>
    <scope>NUCLEOTIDE SEQUENCE [LARGE SCALE GENOMIC DNA]</scope>
    <source>
        <strain evidence="3">E str. JGS1987</strain>
    </source>
</reference>
<feature type="transmembrane region" description="Helical" evidence="1">
    <location>
        <begin position="12"/>
        <end position="35"/>
    </location>
</feature>
<accession>B1BVQ5</accession>
<proteinExistence type="predicted"/>